<name>A0A4S4N068_9APHY</name>
<evidence type="ECO:0000313" key="2">
    <source>
        <dbReference type="EMBL" id="THH32236.1"/>
    </source>
</evidence>
<dbReference type="OrthoDB" id="3219396at2759"/>
<evidence type="ECO:0000313" key="3">
    <source>
        <dbReference type="Proteomes" id="UP000308730"/>
    </source>
</evidence>
<sequence>MEYIHKTLSFFRGKEPGDKECFLAKLPIDVFLDNILVYLDTEELIRIRRVNKFFLQVTEHPSLWKGLLRRTRFKLPPVPPTSRYSIEEMSGLEAERLLTRAISLDKTWGQPLPEPLETWKAHTYYHINSMFLVPGGRYLVASVRDASEAHMIAVYVLDHPYRALPIATMPTKAKAYHLQAKYLNIPDAPTQYEYDHPEDVTWKPKTIPSLVISYLCSRPKSSKDGQTLFHEYNAGYDMDIDVPIVHECHCMHVSLDHLEILGHHAIDPGSQEFKSAALRQGAPFRQLIYMRSKSNFGPTNLSEVYGVPYFVVTKLPNTIVFRQLVPRTGSVELRCLPLVDRHHSIMTIRMLPDQHQILVVRRIGSNSGTEDQPITVFELYDIPINLSGDTVVEERTPVHVDGTPSLLVDAQIPEPDIPLRDDLSYRKDHSLGMYHGGPLNAYCRQIEPNAMFRVSFKPLPGDREPRDPIRGRLPLRTRYSPSEVEEHEAIGADEGTSGHFLAGSRRSLLFYTSVDDIGLCPKVIYLDLYSVPGQLRTPPEMHHSSPSDLQKRRPMLDLYNRIAAMAWDETIGRLCMVEEDHMVLHVLEYARAPRIDPEGRRYPLCLPLLPKPEVLDACAAIPDDIVEVKEEETEVDVDIDRRQPYRVTVQLSRGPRDDTEERTLVGSGLGLSVGEVIFDSRTPDGQRDTPLSLTMYEADV</sequence>
<dbReference type="AlphaFoldDB" id="A0A4S4N068"/>
<comment type="caution">
    <text evidence="2">The sequence shown here is derived from an EMBL/GenBank/DDBJ whole genome shotgun (WGS) entry which is preliminary data.</text>
</comment>
<accession>A0A4S4N068</accession>
<dbReference type="InterPro" id="IPR036047">
    <property type="entry name" value="F-box-like_dom_sf"/>
</dbReference>
<dbReference type="Proteomes" id="UP000308730">
    <property type="component" value="Unassembled WGS sequence"/>
</dbReference>
<proteinExistence type="predicted"/>
<dbReference type="Gene3D" id="1.20.1280.50">
    <property type="match status" value="1"/>
</dbReference>
<dbReference type="Pfam" id="PF12937">
    <property type="entry name" value="F-box-like"/>
    <property type="match status" value="1"/>
</dbReference>
<keyword evidence="3" id="KW-1185">Reference proteome</keyword>
<dbReference type="SUPFAM" id="SSF81383">
    <property type="entry name" value="F-box domain"/>
    <property type="match status" value="1"/>
</dbReference>
<dbReference type="InterPro" id="IPR001810">
    <property type="entry name" value="F-box_dom"/>
</dbReference>
<dbReference type="EMBL" id="SGPM01000026">
    <property type="protein sequence ID" value="THH32236.1"/>
    <property type="molecule type" value="Genomic_DNA"/>
</dbReference>
<protein>
    <recommendedName>
        <fullName evidence="1">F-box domain-containing protein</fullName>
    </recommendedName>
</protein>
<organism evidence="2 3">
    <name type="scientific">Antrodiella citrinella</name>
    <dbReference type="NCBI Taxonomy" id="2447956"/>
    <lineage>
        <taxon>Eukaryota</taxon>
        <taxon>Fungi</taxon>
        <taxon>Dikarya</taxon>
        <taxon>Basidiomycota</taxon>
        <taxon>Agaricomycotina</taxon>
        <taxon>Agaricomycetes</taxon>
        <taxon>Polyporales</taxon>
        <taxon>Steccherinaceae</taxon>
        <taxon>Antrodiella</taxon>
    </lineage>
</organism>
<gene>
    <name evidence="2" type="ORF">EUX98_g1947</name>
</gene>
<feature type="domain" description="F-box" evidence="1">
    <location>
        <begin position="25"/>
        <end position="68"/>
    </location>
</feature>
<reference evidence="2 3" key="1">
    <citation type="submission" date="2019-02" db="EMBL/GenBank/DDBJ databases">
        <title>Genome sequencing of the rare red list fungi Antrodiella citrinella (Flaviporus citrinellus).</title>
        <authorList>
            <person name="Buettner E."/>
            <person name="Kellner H."/>
        </authorList>
    </citation>
    <scope>NUCLEOTIDE SEQUENCE [LARGE SCALE GENOMIC DNA]</scope>
    <source>
        <strain evidence="2 3">DSM 108506</strain>
    </source>
</reference>
<evidence type="ECO:0000259" key="1">
    <source>
        <dbReference type="Pfam" id="PF12937"/>
    </source>
</evidence>